<dbReference type="NCBIfam" id="NF033545">
    <property type="entry name" value="transpos_IS630"/>
    <property type="match status" value="1"/>
</dbReference>
<dbReference type="InterPro" id="IPR036397">
    <property type="entry name" value="RNaseH_sf"/>
</dbReference>
<dbReference type="GO" id="GO:0009002">
    <property type="term" value="F:serine-type D-Ala-D-Ala carboxypeptidase activity"/>
    <property type="evidence" value="ECO:0007669"/>
    <property type="project" value="UniProtKB-EC"/>
</dbReference>
<dbReference type="GO" id="GO:0003676">
    <property type="term" value="F:nucleic acid binding"/>
    <property type="evidence" value="ECO:0007669"/>
    <property type="project" value="InterPro"/>
</dbReference>
<dbReference type="EMBL" id="CADCTO010000543">
    <property type="protein sequence ID" value="CAA9286129.1"/>
    <property type="molecule type" value="Genomic_DNA"/>
</dbReference>
<keyword evidence="2" id="KW-0645">Protease</keyword>
<dbReference type="Gene3D" id="3.30.420.10">
    <property type="entry name" value="Ribonuclease H-like superfamily/Ribonuclease H"/>
    <property type="match status" value="1"/>
</dbReference>
<organism evidence="2">
    <name type="scientific">uncultured Armatimonadetes bacterium</name>
    <dbReference type="NCBI Taxonomy" id="157466"/>
    <lineage>
        <taxon>Bacteria</taxon>
        <taxon>Bacillati</taxon>
        <taxon>Armatimonadota</taxon>
        <taxon>environmental samples</taxon>
    </lineage>
</organism>
<dbReference type="InterPro" id="IPR047655">
    <property type="entry name" value="Transpos_IS630-like"/>
</dbReference>
<name>A0A6J4JS13_9BACT</name>
<dbReference type="AlphaFoldDB" id="A0A6J4JS13"/>
<gene>
    <name evidence="2" type="ORF">AVDCRST_MAG63-3978</name>
</gene>
<evidence type="ECO:0000259" key="1">
    <source>
        <dbReference type="Pfam" id="PF13358"/>
    </source>
</evidence>
<keyword evidence="2" id="KW-0121">Carboxypeptidase</keyword>
<reference evidence="2" key="1">
    <citation type="submission" date="2020-02" db="EMBL/GenBank/DDBJ databases">
        <authorList>
            <person name="Meier V. D."/>
        </authorList>
    </citation>
    <scope>NUCLEOTIDE SEQUENCE</scope>
    <source>
        <strain evidence="2">AVDCRST_MAG63</strain>
    </source>
</reference>
<sequence length="151" mass="16856">MRGQRPPGLCDQRFASAYIFAAVRPATGEDFALVLPRVCTEAMDRFLLDFAATIPADTHAVMVLDGAGWHDQRSVTVPPNVTLVELPPYSPELNPVERIWLYLRERYLSHRLLADYEAVVDACCRAWNALTAEAGRIKSLCSYPYLAKVSS</sequence>
<evidence type="ECO:0000313" key="2">
    <source>
        <dbReference type="EMBL" id="CAA9286129.1"/>
    </source>
</evidence>
<accession>A0A6J4JS13</accession>
<proteinExistence type="predicted"/>
<keyword evidence="2" id="KW-0378">Hydrolase</keyword>
<feature type="domain" description="Tc1-like transposase DDE" evidence="1">
    <location>
        <begin position="2"/>
        <end position="118"/>
    </location>
</feature>
<dbReference type="InterPro" id="IPR038717">
    <property type="entry name" value="Tc1-like_DDE_dom"/>
</dbReference>
<protein>
    <submittedName>
        <fullName evidence="2">D-alanyl-D-alanine carboxypeptidase</fullName>
        <ecNumber evidence="2">3.4.16.4</ecNumber>
    </submittedName>
</protein>
<dbReference type="EC" id="3.4.16.4" evidence="2"/>
<dbReference type="Pfam" id="PF13358">
    <property type="entry name" value="DDE_3"/>
    <property type="match status" value="1"/>
</dbReference>